<organism evidence="1 2">
    <name type="scientific">Eretmocerus hayati</name>
    <dbReference type="NCBI Taxonomy" id="131215"/>
    <lineage>
        <taxon>Eukaryota</taxon>
        <taxon>Metazoa</taxon>
        <taxon>Ecdysozoa</taxon>
        <taxon>Arthropoda</taxon>
        <taxon>Hexapoda</taxon>
        <taxon>Insecta</taxon>
        <taxon>Pterygota</taxon>
        <taxon>Neoptera</taxon>
        <taxon>Endopterygota</taxon>
        <taxon>Hymenoptera</taxon>
        <taxon>Apocrita</taxon>
        <taxon>Proctotrupomorpha</taxon>
        <taxon>Chalcidoidea</taxon>
        <taxon>Aphelinidae</taxon>
        <taxon>Aphelininae</taxon>
        <taxon>Eretmocerus</taxon>
    </lineage>
</organism>
<comment type="caution">
    <text evidence="1">The sequence shown here is derived from an EMBL/GenBank/DDBJ whole genome shotgun (WGS) entry which is preliminary data.</text>
</comment>
<evidence type="ECO:0000313" key="2">
    <source>
        <dbReference type="Proteomes" id="UP001239111"/>
    </source>
</evidence>
<protein>
    <submittedName>
        <fullName evidence="1">Uncharacterized protein</fullName>
    </submittedName>
</protein>
<dbReference type="Proteomes" id="UP001239111">
    <property type="component" value="Chromosome 3"/>
</dbReference>
<keyword evidence="2" id="KW-1185">Reference proteome</keyword>
<proteinExistence type="predicted"/>
<gene>
    <name evidence="1" type="ORF">QAD02_001088</name>
</gene>
<evidence type="ECO:0000313" key="1">
    <source>
        <dbReference type="EMBL" id="KAJ8669829.1"/>
    </source>
</evidence>
<dbReference type="EMBL" id="CM056743">
    <property type="protein sequence ID" value="KAJ8669829.1"/>
    <property type="molecule type" value="Genomic_DNA"/>
</dbReference>
<reference evidence="1" key="1">
    <citation type="submission" date="2023-04" db="EMBL/GenBank/DDBJ databases">
        <title>A chromosome-level genome assembly of the parasitoid wasp Eretmocerus hayati.</title>
        <authorList>
            <person name="Zhong Y."/>
            <person name="Liu S."/>
            <person name="Liu Y."/>
        </authorList>
    </citation>
    <scope>NUCLEOTIDE SEQUENCE</scope>
    <source>
        <strain evidence="1">ZJU_SS_LIU_2023</strain>
    </source>
</reference>
<accession>A0ACC2NHL4</accession>
<sequence length="468" mass="52853">MDDLEDFLEAIDVFGNAIHNAVIRIPKRYVRDRFNPLEENWRKKGLPLPPITQLIASLRFYASASYQEIIADLHYVSQASICLSIQRVSVALASRFNDFVHFPPDDEGQVNNIKKFFLVSGMVSVAALIDGVLIRIRSPPREFAELFRCRKGYFAINVLAVVGPNGEFLYVDVRHPGSVHNKTSLDRSVLRLWFAGEMITGELLGDNGYALTTNEAESLAHVSVLRNDVRIGVGVIVTSEFVALPWSIIQDIPIEEIRILTYPNGTDNDPALSRIKAKQPHLNYEVKKFAGNFSKPIHDIALIQVEQKFNFNDTLISSADMPSQSYQIPNETIVSLYGYNNIQESVHLIGIANTDNCAEFLDYGGLYEGEICVQIMDKDDPEYSVSLCQGEDEGSFRAERTYFPSKLSVRTHGKDVLFTRNPHLATTFQDLGIINSRSSETSLHEVIYFDHKMEVILHDRKLQKSSYK</sequence>
<name>A0ACC2NHL4_9HYME</name>